<gene>
    <name evidence="6" type="ORF">HMN09_00601600</name>
</gene>
<protein>
    <submittedName>
        <fullName evidence="6">Ysc84 domain-containing protein</fullName>
    </submittedName>
</protein>
<dbReference type="CDD" id="cd11525">
    <property type="entry name" value="SYLF_SH3YL1_like"/>
    <property type="match status" value="1"/>
</dbReference>
<proteinExistence type="inferred from homology"/>
<dbReference type="Proteomes" id="UP000613580">
    <property type="component" value="Unassembled WGS sequence"/>
</dbReference>
<evidence type="ECO:0000256" key="2">
    <source>
        <dbReference type="ARBA" id="ARBA00022443"/>
    </source>
</evidence>
<keyword evidence="7" id="KW-1185">Reference proteome</keyword>
<accession>A0A8H6T2P7</accession>
<feature type="region of interest" description="Disordered" evidence="4">
    <location>
        <begin position="237"/>
        <end position="289"/>
    </location>
</feature>
<evidence type="ECO:0000313" key="7">
    <source>
        <dbReference type="Proteomes" id="UP000613580"/>
    </source>
</evidence>
<evidence type="ECO:0000256" key="1">
    <source>
        <dbReference type="ARBA" id="ARBA00007761"/>
    </source>
</evidence>
<dbReference type="OrthoDB" id="443981at2759"/>
<comment type="caution">
    <text evidence="6">The sequence shown here is derived from an EMBL/GenBank/DDBJ whole genome shotgun (WGS) entry which is preliminary data.</text>
</comment>
<dbReference type="GO" id="GO:0051015">
    <property type="term" value="F:actin filament binding"/>
    <property type="evidence" value="ECO:0007669"/>
    <property type="project" value="TreeGrafter"/>
</dbReference>
<dbReference type="PRINTS" id="PR00452">
    <property type="entry name" value="SH3DOMAIN"/>
</dbReference>
<dbReference type="InterPro" id="IPR051702">
    <property type="entry name" value="SH3_domain_YSC84-like"/>
</dbReference>
<dbReference type="InterPro" id="IPR001452">
    <property type="entry name" value="SH3_domain"/>
</dbReference>
<comment type="similarity">
    <text evidence="1">Belongs to the SH3YL1 family.</text>
</comment>
<dbReference type="FunFam" id="2.30.30.40:FF:000100">
    <property type="entry name" value="SH3 domain-containing YSC84-like protein 1"/>
    <property type="match status" value="1"/>
</dbReference>
<dbReference type="GO" id="GO:0030479">
    <property type="term" value="C:actin cortical patch"/>
    <property type="evidence" value="ECO:0007669"/>
    <property type="project" value="TreeGrafter"/>
</dbReference>
<dbReference type="InterPro" id="IPR007461">
    <property type="entry name" value="Ysc84_actin-binding"/>
</dbReference>
<dbReference type="Gene3D" id="2.30.30.40">
    <property type="entry name" value="SH3 Domains"/>
    <property type="match status" value="1"/>
</dbReference>
<dbReference type="PANTHER" id="PTHR15629">
    <property type="entry name" value="SH3YL1 PROTEIN"/>
    <property type="match status" value="1"/>
</dbReference>
<reference evidence="6" key="1">
    <citation type="submission" date="2020-05" db="EMBL/GenBank/DDBJ databases">
        <title>Mycena genomes resolve the evolution of fungal bioluminescence.</title>
        <authorList>
            <person name="Tsai I.J."/>
        </authorList>
    </citation>
    <scope>NUCLEOTIDE SEQUENCE</scope>
    <source>
        <strain evidence="6">110903Hualien_Pintung</strain>
    </source>
</reference>
<keyword evidence="2 3" id="KW-0728">SH3 domain</keyword>
<dbReference type="SMART" id="SM00326">
    <property type="entry name" value="SH3"/>
    <property type="match status" value="1"/>
</dbReference>
<dbReference type="EMBL" id="JACAZE010000007">
    <property type="protein sequence ID" value="KAF7310588.1"/>
    <property type="molecule type" value="Genomic_DNA"/>
</dbReference>
<organism evidence="6 7">
    <name type="scientific">Mycena chlorophos</name>
    <name type="common">Agaric fungus</name>
    <name type="synonym">Agaricus chlorophos</name>
    <dbReference type="NCBI Taxonomy" id="658473"/>
    <lineage>
        <taxon>Eukaryota</taxon>
        <taxon>Fungi</taxon>
        <taxon>Dikarya</taxon>
        <taxon>Basidiomycota</taxon>
        <taxon>Agaricomycotina</taxon>
        <taxon>Agaricomycetes</taxon>
        <taxon>Agaricomycetidae</taxon>
        <taxon>Agaricales</taxon>
        <taxon>Marasmiineae</taxon>
        <taxon>Mycenaceae</taxon>
        <taxon>Mycena</taxon>
    </lineage>
</organism>
<evidence type="ECO:0000256" key="4">
    <source>
        <dbReference type="SAM" id="MobiDB-lite"/>
    </source>
</evidence>
<evidence type="ECO:0000313" key="6">
    <source>
        <dbReference type="EMBL" id="KAF7310588.1"/>
    </source>
</evidence>
<dbReference type="Pfam" id="PF04366">
    <property type="entry name" value="Ysc84"/>
    <property type="match status" value="2"/>
</dbReference>
<feature type="region of interest" description="Disordered" evidence="4">
    <location>
        <begin position="392"/>
        <end position="450"/>
    </location>
</feature>
<dbReference type="InterPro" id="IPR033643">
    <property type="entry name" value="SYLF_SH3YL1-like"/>
</dbReference>
<dbReference type="CDD" id="cd11842">
    <property type="entry name" value="SH3_Ysc84p_like"/>
    <property type="match status" value="1"/>
</dbReference>
<dbReference type="GO" id="GO:0051666">
    <property type="term" value="P:actin cortical patch localization"/>
    <property type="evidence" value="ECO:0007669"/>
    <property type="project" value="TreeGrafter"/>
</dbReference>
<feature type="region of interest" description="Disordered" evidence="4">
    <location>
        <begin position="301"/>
        <end position="330"/>
    </location>
</feature>
<feature type="domain" description="SH3" evidence="5">
    <location>
        <begin position="449"/>
        <end position="508"/>
    </location>
</feature>
<dbReference type="GO" id="GO:0035091">
    <property type="term" value="F:phosphatidylinositol binding"/>
    <property type="evidence" value="ECO:0007669"/>
    <property type="project" value="TreeGrafter"/>
</dbReference>
<dbReference type="InterPro" id="IPR036028">
    <property type="entry name" value="SH3-like_dom_sf"/>
</dbReference>
<dbReference type="PROSITE" id="PS50002">
    <property type="entry name" value="SH3"/>
    <property type="match status" value="1"/>
</dbReference>
<sequence>MKKLGSPLPQSLPKECEKAAKIFSSFVDSGNNGLDGFIPRSVLQEAKGFCILTVFKAGFIFSGRGGTGIAIARLADGSWSAPTAIGTAGLGVGSQLGAEMTDFLIVLNTRSAVKSFMAAGSLSLGGNMSLAIGPLGRHGEASGSLNTSGKMAALYSYSKSRGLFGGLSIEVVVVGSRLAPLNHCQGSVIIERQDANIKAYGSHVTSKLLLGGAVQPLPWAEPLIKTLEACTGMPGGREWVSEAPNPSPGYAFATPTSELPPGQLRKKRKDQKSDFPPASWGQPRDGGSYFSHQVEAASLRGKPEYDSPFDPWDADTSTSNAGASAKQFKSDFVPNKRQSVTTAFSNSTSFEPWDTSSSSSQFPTHFKSDFVPSKHSRSATTSHSPAAFDIFDADQPTASPTSPFGEEQPMFGHGRSVSTSASMFKPKSISSPFAKPKPEPTRTPPAPSQGVARAVALYDFQAVQPGDLSFAKGNIITVTKRSESTDDWWTGTLNGLQGIFPANFVEVL</sequence>
<dbReference type="Pfam" id="PF00018">
    <property type="entry name" value="SH3_1"/>
    <property type="match status" value="1"/>
</dbReference>
<dbReference type="AlphaFoldDB" id="A0A8H6T2P7"/>
<evidence type="ECO:0000256" key="3">
    <source>
        <dbReference type="PROSITE-ProRule" id="PRU00192"/>
    </source>
</evidence>
<evidence type="ECO:0000259" key="5">
    <source>
        <dbReference type="PROSITE" id="PS50002"/>
    </source>
</evidence>
<dbReference type="GO" id="GO:0051017">
    <property type="term" value="P:actin filament bundle assembly"/>
    <property type="evidence" value="ECO:0007669"/>
    <property type="project" value="TreeGrafter"/>
</dbReference>
<dbReference type="SUPFAM" id="SSF50044">
    <property type="entry name" value="SH3-domain"/>
    <property type="match status" value="1"/>
</dbReference>
<name>A0A8H6T2P7_MYCCL</name>
<dbReference type="PANTHER" id="PTHR15629:SF2">
    <property type="entry name" value="SH3 DOMAIN-CONTAINING YSC84-LIKE PROTEIN 1"/>
    <property type="match status" value="1"/>
</dbReference>